<evidence type="ECO:0000256" key="1">
    <source>
        <dbReference type="SAM" id="MobiDB-lite"/>
    </source>
</evidence>
<proteinExistence type="predicted"/>
<dbReference type="AlphaFoldDB" id="A0A151ZJL7"/>
<gene>
    <name evidence="2" type="ORF">DLAC_04397</name>
</gene>
<feature type="compositionally biased region" description="Basic and acidic residues" evidence="1">
    <location>
        <begin position="334"/>
        <end position="343"/>
    </location>
</feature>
<comment type="caution">
    <text evidence="2">The sequence shown here is derived from an EMBL/GenBank/DDBJ whole genome shotgun (WGS) entry which is preliminary data.</text>
</comment>
<dbReference type="EMBL" id="LODT01000022">
    <property type="protein sequence ID" value="KYQ94117.1"/>
    <property type="molecule type" value="Genomic_DNA"/>
</dbReference>
<feature type="compositionally biased region" description="Low complexity" evidence="1">
    <location>
        <begin position="286"/>
        <end position="299"/>
    </location>
</feature>
<feature type="compositionally biased region" description="Basic residues" evidence="1">
    <location>
        <begin position="310"/>
        <end position="326"/>
    </location>
</feature>
<reference evidence="2 3" key="1">
    <citation type="submission" date="2015-12" db="EMBL/GenBank/DDBJ databases">
        <title>Dictyostelia acquired genes for synthesis and detection of signals that induce cell-type specialization by lateral gene transfer from prokaryotes.</title>
        <authorList>
            <person name="Gloeckner G."/>
            <person name="Schaap P."/>
        </authorList>
    </citation>
    <scope>NUCLEOTIDE SEQUENCE [LARGE SCALE GENOMIC DNA]</scope>
    <source>
        <strain evidence="2 3">TK</strain>
    </source>
</reference>
<dbReference type="InParanoid" id="A0A151ZJL7"/>
<evidence type="ECO:0000313" key="3">
    <source>
        <dbReference type="Proteomes" id="UP000076078"/>
    </source>
</evidence>
<keyword evidence="3" id="KW-1185">Reference proteome</keyword>
<name>A0A151ZJL7_TIELA</name>
<sequence length="364" mass="41829">MFGIPPTQSGNFPTFIKENYIDKVERDYVKGLFHTGNAGSDDDVLNEFKSHFPQSNHRDETIFKLIEECRANTSSDKGATAMQSLSGYSKKLNNAQETKNSSSKRSHEHSSKSDSRNLPELSAMERMLNTKKMKAEDYIVLTKPTHFGNPLVIKTPHMIVFIFTNTSEKVCEFLDKGIETITNADGSTSQRLYIKAEHSSYTEADIQVIINIVSGLPLHSTIEKYCYVLPKLKPSLKYTTVENLESSRFQKCIAVIIEEKSDEEMNINNNNINYDNLMRLFQQAQNNNNNHNNNNNNNNNHRDREPIPNRHSRSRSRSRSRNRSRSSSRTPPRNHREQNDVQERVVNPNHNLSLNSIDKAKRRK</sequence>
<dbReference type="Proteomes" id="UP000076078">
    <property type="component" value="Unassembled WGS sequence"/>
</dbReference>
<feature type="region of interest" description="Disordered" evidence="1">
    <location>
        <begin position="286"/>
        <end position="364"/>
    </location>
</feature>
<feature type="compositionally biased region" description="Basic and acidic residues" evidence="1">
    <location>
        <begin position="108"/>
        <end position="117"/>
    </location>
</feature>
<organism evidence="2 3">
    <name type="scientific">Tieghemostelium lacteum</name>
    <name type="common">Slime mold</name>
    <name type="synonym">Dictyostelium lacteum</name>
    <dbReference type="NCBI Taxonomy" id="361077"/>
    <lineage>
        <taxon>Eukaryota</taxon>
        <taxon>Amoebozoa</taxon>
        <taxon>Evosea</taxon>
        <taxon>Eumycetozoa</taxon>
        <taxon>Dictyostelia</taxon>
        <taxon>Dictyosteliales</taxon>
        <taxon>Raperosteliaceae</taxon>
        <taxon>Tieghemostelium</taxon>
    </lineage>
</organism>
<evidence type="ECO:0000313" key="2">
    <source>
        <dbReference type="EMBL" id="KYQ94117.1"/>
    </source>
</evidence>
<accession>A0A151ZJL7</accession>
<feature type="region of interest" description="Disordered" evidence="1">
    <location>
        <begin position="93"/>
        <end position="121"/>
    </location>
</feature>
<protein>
    <submittedName>
        <fullName evidence="2">FYVE-type zinc finger-containing protein</fullName>
    </submittedName>
</protein>